<protein>
    <recommendedName>
        <fullName evidence="4">Copper-binding protein</fullName>
    </recommendedName>
</protein>
<dbReference type="EMBL" id="CP100390">
    <property type="protein sequence ID" value="UZE95300.1"/>
    <property type="molecule type" value="Genomic_DNA"/>
</dbReference>
<organism evidence="2 3">
    <name type="scientific">Alkalimarinus alittae</name>
    <dbReference type="NCBI Taxonomy" id="2961619"/>
    <lineage>
        <taxon>Bacteria</taxon>
        <taxon>Pseudomonadati</taxon>
        <taxon>Pseudomonadota</taxon>
        <taxon>Gammaproteobacteria</taxon>
        <taxon>Alteromonadales</taxon>
        <taxon>Alteromonadaceae</taxon>
        <taxon>Alkalimarinus</taxon>
    </lineage>
</organism>
<evidence type="ECO:0008006" key="4">
    <source>
        <dbReference type="Google" id="ProtNLM"/>
    </source>
</evidence>
<keyword evidence="1" id="KW-0732">Signal</keyword>
<evidence type="ECO:0000313" key="3">
    <source>
        <dbReference type="Proteomes" id="UP001163739"/>
    </source>
</evidence>
<dbReference type="InterPro" id="IPR008972">
    <property type="entry name" value="Cupredoxin"/>
</dbReference>
<evidence type="ECO:0000313" key="2">
    <source>
        <dbReference type="EMBL" id="UZE95300.1"/>
    </source>
</evidence>
<evidence type="ECO:0000256" key="1">
    <source>
        <dbReference type="SAM" id="SignalP"/>
    </source>
</evidence>
<dbReference type="RefSeq" id="WP_265046789.1">
    <property type="nucleotide sequence ID" value="NZ_CP100390.1"/>
</dbReference>
<feature type="signal peptide" evidence="1">
    <location>
        <begin position="1"/>
        <end position="25"/>
    </location>
</feature>
<feature type="chain" id="PRO_5047312592" description="Copper-binding protein" evidence="1">
    <location>
        <begin position="26"/>
        <end position="192"/>
    </location>
</feature>
<name>A0ABY6MZM8_9ALTE</name>
<gene>
    <name evidence="2" type="ORF">NKI27_14690</name>
</gene>
<dbReference type="SUPFAM" id="SSF49503">
    <property type="entry name" value="Cupredoxins"/>
    <property type="match status" value="1"/>
</dbReference>
<dbReference type="Gene3D" id="2.60.40.420">
    <property type="entry name" value="Cupredoxins - blue copper proteins"/>
    <property type="match status" value="1"/>
</dbReference>
<dbReference type="Proteomes" id="UP001163739">
    <property type="component" value="Chromosome"/>
</dbReference>
<reference evidence="2" key="1">
    <citation type="submission" date="2022-06" db="EMBL/GenBank/DDBJ databases">
        <title>Alkalimarinus sp. nov., isolated from gut of a Alitta virens.</title>
        <authorList>
            <person name="Yang A.I."/>
            <person name="Shin N.-R."/>
        </authorList>
    </citation>
    <scope>NUCLEOTIDE SEQUENCE</scope>
    <source>
        <strain evidence="2">A2M4</strain>
    </source>
</reference>
<accession>A0ABY6MZM8</accession>
<proteinExistence type="predicted"/>
<keyword evidence="3" id="KW-1185">Reference proteome</keyword>
<sequence length="192" mass="20645">MNLGQSFGTVFAGLLTLSSVPFSHAAGLTAEAVLGDYQSDPLFGEAAAHESVVIEVGTLRFVPKQINVPTDTNIRFVFTNSSFEPHLMVMALDFNEVLADHAFINEFLEHGSQEISVPGGHSHGNSSSDDASPMVKLINEHPAVFLKPGDTKEILVKFSDNQPVQIACALDNHHNQGMSGAISPTRQHSQIP</sequence>